<comment type="caution">
    <text evidence="2">The sequence shown here is derived from an EMBL/GenBank/DDBJ whole genome shotgun (WGS) entry which is preliminary data.</text>
</comment>
<accession>A0A8H4RCQ7</accession>
<keyword evidence="3" id="KW-1185">Reference proteome</keyword>
<sequence>MDDQDATAPPAPRRIPRTRKRLPLAMSEEVNKKFIFPNADLMLLATYEKRPVKGKVSSVAMSLASPVWQKFIFPPFVPFQDVDKPKDERNTEIEEEQDDNGQAGLRPHPPADPPADRPKQLRLSNGGYMVQELDFREDNGAALLVLHQIAHLQFRNIPFRLPDRFGCPSYIFNKLASMCDLYDCASLVKPWVENWVVAAQDGPRSADHVAWSCCHTVDNGKWLFIDWVFGREQSFEEGAKCAVRKIYVRRYLDGTLRYKIGSRNFPKLAPPGLLENLLKHRLRDIKALLDIVYAHEKRITEGVKEEFGWSQPIVCNHYNRSCEAIIYGSLVLELTSLKLWPAIIEHEYSESVEELAESLQNMTIHHIGPTKDLFDGKIETHENCGGINIREQVQEYMVKQADPVLPHHREHMRIQRERFEPAK</sequence>
<name>A0A8H4RCQ7_9HELO</name>
<evidence type="ECO:0000256" key="1">
    <source>
        <dbReference type="SAM" id="MobiDB-lite"/>
    </source>
</evidence>
<dbReference type="EMBL" id="JAAMPI010001176">
    <property type="protein sequence ID" value="KAF4626319.1"/>
    <property type="molecule type" value="Genomic_DNA"/>
</dbReference>
<feature type="compositionally biased region" description="Basic and acidic residues" evidence="1">
    <location>
        <begin position="82"/>
        <end position="92"/>
    </location>
</feature>
<gene>
    <name evidence="2" type="ORF">G7Y89_g11843</name>
</gene>
<dbReference type="Proteomes" id="UP000566819">
    <property type="component" value="Unassembled WGS sequence"/>
</dbReference>
<organism evidence="2 3">
    <name type="scientific">Cudoniella acicularis</name>
    <dbReference type="NCBI Taxonomy" id="354080"/>
    <lineage>
        <taxon>Eukaryota</taxon>
        <taxon>Fungi</taxon>
        <taxon>Dikarya</taxon>
        <taxon>Ascomycota</taxon>
        <taxon>Pezizomycotina</taxon>
        <taxon>Leotiomycetes</taxon>
        <taxon>Helotiales</taxon>
        <taxon>Tricladiaceae</taxon>
        <taxon>Cudoniella</taxon>
    </lineage>
</organism>
<feature type="region of interest" description="Disordered" evidence="1">
    <location>
        <begin position="1"/>
        <end position="22"/>
    </location>
</feature>
<evidence type="ECO:0000313" key="2">
    <source>
        <dbReference type="EMBL" id="KAF4626319.1"/>
    </source>
</evidence>
<dbReference type="AlphaFoldDB" id="A0A8H4RCQ7"/>
<proteinExistence type="predicted"/>
<evidence type="ECO:0000313" key="3">
    <source>
        <dbReference type="Proteomes" id="UP000566819"/>
    </source>
</evidence>
<dbReference type="OrthoDB" id="5275938at2759"/>
<feature type="region of interest" description="Disordered" evidence="1">
    <location>
        <begin position="82"/>
        <end position="121"/>
    </location>
</feature>
<reference evidence="2 3" key="1">
    <citation type="submission" date="2020-03" db="EMBL/GenBank/DDBJ databases">
        <title>Draft Genome Sequence of Cudoniella acicularis.</title>
        <authorList>
            <person name="Buettner E."/>
            <person name="Kellner H."/>
        </authorList>
    </citation>
    <scope>NUCLEOTIDE SEQUENCE [LARGE SCALE GENOMIC DNA]</scope>
    <source>
        <strain evidence="2 3">DSM 108380</strain>
    </source>
</reference>
<protein>
    <submittedName>
        <fullName evidence="2">Uncharacterized protein</fullName>
    </submittedName>
</protein>